<comment type="cofactor">
    <cofactor evidence="1">
        <name>Zn(2+)</name>
        <dbReference type="ChEBI" id="CHEBI:29105"/>
    </cofactor>
</comment>
<keyword evidence="7" id="KW-0378">Hydrolase</keyword>
<comment type="similarity">
    <text evidence="2">Belongs to the FPG family.</text>
</comment>
<dbReference type="AlphaFoldDB" id="A0A6J6BCW3"/>
<keyword evidence="12" id="KW-0511">Multifunctional enzyme</keyword>
<dbReference type="EC" id="4.2.99.18" evidence="3"/>
<dbReference type="InterPro" id="IPR010979">
    <property type="entry name" value="Ribosomal_uS13-like_H2TH"/>
</dbReference>
<evidence type="ECO:0000256" key="9">
    <source>
        <dbReference type="ARBA" id="ARBA00023125"/>
    </source>
</evidence>
<dbReference type="PANTHER" id="PTHR42697:SF1">
    <property type="entry name" value="ENDONUCLEASE 8"/>
    <property type="match status" value="1"/>
</dbReference>
<dbReference type="CDD" id="cd08970">
    <property type="entry name" value="AcNei1_N"/>
    <property type="match status" value="1"/>
</dbReference>
<evidence type="ECO:0000256" key="13">
    <source>
        <dbReference type="ARBA" id="ARBA00023295"/>
    </source>
</evidence>
<dbReference type="SMART" id="SM00898">
    <property type="entry name" value="Fapy_DNA_glyco"/>
    <property type="match status" value="1"/>
</dbReference>
<gene>
    <name evidence="16" type="ORF">UFOPK1413_00506</name>
</gene>
<feature type="domain" description="Formamidopyrimidine-DNA glycosylase catalytic" evidence="15">
    <location>
        <begin position="2"/>
        <end position="88"/>
    </location>
</feature>
<dbReference type="Pfam" id="PF06831">
    <property type="entry name" value="H2TH"/>
    <property type="match status" value="1"/>
</dbReference>
<evidence type="ECO:0000256" key="4">
    <source>
        <dbReference type="ARBA" id="ARBA00022723"/>
    </source>
</evidence>
<keyword evidence="13" id="KW-0326">Glycosidase</keyword>
<dbReference type="Pfam" id="PF06827">
    <property type="entry name" value="zf-FPG_IleRS"/>
    <property type="match status" value="1"/>
</dbReference>
<sequence>MPEGHSVHRIAGQFARHFVGSTCRISSPQGRFGDATQVDGRTIVRSYAVGKHLFLEFDTGDSLHVHLGIYGAWDFAGAVQLDDTVSVTGGRMGQTSGRGTVVGAHEDSLASIGAPRRTRLRMGEHDMVGVETGTFPPDPIGQVRVRILTADAVADLRGPTVCEVVSAARVAEILDDLGPDPLVDRKGEERFLVRVKRTATPIGRALMNQKIVAGIGNVYRAEMLFRARLNPFLPANALPDETLHALWRDWVGLLKIGVKTGQMLTMDGLTPARKRAALANREDRHWVYRRAGEPCRICGTPIVLDIMEARKLYFCPTCQGVSA</sequence>
<feature type="domain" description="FPG-type" evidence="14">
    <location>
        <begin position="286"/>
        <end position="320"/>
    </location>
</feature>
<name>A0A6J6BCW3_9ZZZZ</name>
<protein>
    <recommendedName>
        <fullName evidence="3">DNA-(apurinic or apyrimidinic site) lyase</fullName>
        <ecNumber evidence="3">4.2.99.18</ecNumber>
    </recommendedName>
</protein>
<evidence type="ECO:0000256" key="3">
    <source>
        <dbReference type="ARBA" id="ARBA00012720"/>
    </source>
</evidence>
<evidence type="ECO:0000259" key="15">
    <source>
        <dbReference type="PROSITE" id="PS51068"/>
    </source>
</evidence>
<evidence type="ECO:0000313" key="16">
    <source>
        <dbReference type="EMBL" id="CAB4536527.1"/>
    </source>
</evidence>
<dbReference type="GO" id="GO:0000703">
    <property type="term" value="F:oxidized pyrimidine nucleobase lesion DNA N-glycosylase activity"/>
    <property type="evidence" value="ECO:0007669"/>
    <property type="project" value="TreeGrafter"/>
</dbReference>
<evidence type="ECO:0000256" key="11">
    <source>
        <dbReference type="ARBA" id="ARBA00023239"/>
    </source>
</evidence>
<dbReference type="SUPFAM" id="SSF57716">
    <property type="entry name" value="Glucocorticoid receptor-like (DNA-binding domain)"/>
    <property type="match status" value="1"/>
</dbReference>
<keyword evidence="9" id="KW-0238">DNA-binding</keyword>
<organism evidence="16">
    <name type="scientific">freshwater metagenome</name>
    <dbReference type="NCBI Taxonomy" id="449393"/>
    <lineage>
        <taxon>unclassified sequences</taxon>
        <taxon>metagenomes</taxon>
        <taxon>ecological metagenomes</taxon>
    </lineage>
</organism>
<dbReference type="GO" id="GO:0140078">
    <property type="term" value="F:class I DNA-(apurinic or apyrimidinic site) endonuclease activity"/>
    <property type="evidence" value="ECO:0007669"/>
    <property type="project" value="UniProtKB-EC"/>
</dbReference>
<keyword evidence="6" id="KW-0863">Zinc-finger</keyword>
<keyword evidence="10" id="KW-0234">DNA repair</keyword>
<evidence type="ECO:0000256" key="10">
    <source>
        <dbReference type="ARBA" id="ARBA00023204"/>
    </source>
</evidence>
<dbReference type="Gene3D" id="1.10.8.50">
    <property type="match status" value="1"/>
</dbReference>
<dbReference type="GO" id="GO:0003684">
    <property type="term" value="F:damaged DNA binding"/>
    <property type="evidence" value="ECO:0007669"/>
    <property type="project" value="InterPro"/>
</dbReference>
<evidence type="ECO:0000256" key="8">
    <source>
        <dbReference type="ARBA" id="ARBA00022833"/>
    </source>
</evidence>
<keyword evidence="4" id="KW-0479">Metal-binding</keyword>
<evidence type="ECO:0000256" key="12">
    <source>
        <dbReference type="ARBA" id="ARBA00023268"/>
    </source>
</evidence>
<dbReference type="Pfam" id="PF01149">
    <property type="entry name" value="Fapy_DNA_glyco"/>
    <property type="match status" value="1"/>
</dbReference>
<evidence type="ECO:0000256" key="1">
    <source>
        <dbReference type="ARBA" id="ARBA00001947"/>
    </source>
</evidence>
<evidence type="ECO:0000256" key="2">
    <source>
        <dbReference type="ARBA" id="ARBA00009409"/>
    </source>
</evidence>
<dbReference type="Gene3D" id="3.20.190.10">
    <property type="entry name" value="MutM-like, N-terminal"/>
    <property type="match status" value="1"/>
</dbReference>
<dbReference type="SUPFAM" id="SSF81624">
    <property type="entry name" value="N-terminal domain of MutM-like DNA repair proteins"/>
    <property type="match status" value="1"/>
</dbReference>
<evidence type="ECO:0000259" key="14">
    <source>
        <dbReference type="PROSITE" id="PS51066"/>
    </source>
</evidence>
<evidence type="ECO:0000256" key="6">
    <source>
        <dbReference type="ARBA" id="ARBA00022771"/>
    </source>
</evidence>
<keyword evidence="11" id="KW-0456">Lyase</keyword>
<reference evidence="16" key="1">
    <citation type="submission" date="2020-05" db="EMBL/GenBank/DDBJ databases">
        <authorList>
            <person name="Chiriac C."/>
            <person name="Salcher M."/>
            <person name="Ghai R."/>
            <person name="Kavagutti S V."/>
        </authorList>
    </citation>
    <scope>NUCLEOTIDE SEQUENCE</scope>
</reference>
<keyword evidence="8" id="KW-0862">Zinc</keyword>
<dbReference type="EMBL" id="CAEZSG010000061">
    <property type="protein sequence ID" value="CAB4536527.1"/>
    <property type="molecule type" value="Genomic_DNA"/>
</dbReference>
<dbReference type="SMART" id="SM01232">
    <property type="entry name" value="H2TH"/>
    <property type="match status" value="1"/>
</dbReference>
<dbReference type="InterPro" id="IPR015886">
    <property type="entry name" value="H2TH_FPG"/>
</dbReference>
<dbReference type="InterPro" id="IPR035937">
    <property type="entry name" value="FPG_N"/>
</dbReference>
<dbReference type="PANTHER" id="PTHR42697">
    <property type="entry name" value="ENDONUCLEASE 8"/>
    <property type="match status" value="1"/>
</dbReference>
<dbReference type="InterPro" id="IPR000214">
    <property type="entry name" value="Znf_DNA_glyclase/AP_lyase"/>
</dbReference>
<dbReference type="PROSITE" id="PS51068">
    <property type="entry name" value="FPG_CAT"/>
    <property type="match status" value="1"/>
</dbReference>
<accession>A0A6J6BCW3</accession>
<evidence type="ECO:0000256" key="7">
    <source>
        <dbReference type="ARBA" id="ARBA00022801"/>
    </source>
</evidence>
<dbReference type="SUPFAM" id="SSF46946">
    <property type="entry name" value="S13-like H2TH domain"/>
    <property type="match status" value="1"/>
</dbReference>
<dbReference type="GO" id="GO:0008270">
    <property type="term" value="F:zinc ion binding"/>
    <property type="evidence" value="ECO:0007669"/>
    <property type="project" value="UniProtKB-KW"/>
</dbReference>
<keyword evidence="5" id="KW-0227">DNA damage</keyword>
<dbReference type="PROSITE" id="PS51066">
    <property type="entry name" value="ZF_FPG_2"/>
    <property type="match status" value="1"/>
</dbReference>
<dbReference type="InterPro" id="IPR010663">
    <property type="entry name" value="Znf_FPG/IleRS"/>
</dbReference>
<evidence type="ECO:0000256" key="5">
    <source>
        <dbReference type="ARBA" id="ARBA00022763"/>
    </source>
</evidence>
<proteinExistence type="inferred from homology"/>
<dbReference type="InterPro" id="IPR012319">
    <property type="entry name" value="FPG_cat"/>
</dbReference>
<dbReference type="GO" id="GO:0006284">
    <property type="term" value="P:base-excision repair"/>
    <property type="evidence" value="ECO:0007669"/>
    <property type="project" value="InterPro"/>
</dbReference>